<name>A0A2P2Q5N9_RHIMU</name>
<reference evidence="1" key="1">
    <citation type="submission" date="2018-02" db="EMBL/GenBank/DDBJ databases">
        <title>Rhizophora mucronata_Transcriptome.</title>
        <authorList>
            <person name="Meera S.P."/>
            <person name="Sreeshan A."/>
            <person name="Augustine A."/>
        </authorList>
    </citation>
    <scope>NUCLEOTIDE SEQUENCE</scope>
    <source>
        <tissue evidence="1">Leaf</tissue>
    </source>
</reference>
<dbReference type="EMBL" id="GGEC01081814">
    <property type="protein sequence ID" value="MBX62298.1"/>
    <property type="molecule type" value="Transcribed_RNA"/>
</dbReference>
<organism evidence="1">
    <name type="scientific">Rhizophora mucronata</name>
    <name type="common">Asiatic mangrove</name>
    <dbReference type="NCBI Taxonomy" id="61149"/>
    <lineage>
        <taxon>Eukaryota</taxon>
        <taxon>Viridiplantae</taxon>
        <taxon>Streptophyta</taxon>
        <taxon>Embryophyta</taxon>
        <taxon>Tracheophyta</taxon>
        <taxon>Spermatophyta</taxon>
        <taxon>Magnoliopsida</taxon>
        <taxon>eudicotyledons</taxon>
        <taxon>Gunneridae</taxon>
        <taxon>Pentapetalae</taxon>
        <taxon>rosids</taxon>
        <taxon>fabids</taxon>
        <taxon>Malpighiales</taxon>
        <taxon>Rhizophoraceae</taxon>
        <taxon>Rhizophora</taxon>
    </lineage>
</organism>
<dbReference type="AlphaFoldDB" id="A0A2P2Q5N9"/>
<accession>A0A2P2Q5N9</accession>
<evidence type="ECO:0000313" key="1">
    <source>
        <dbReference type="EMBL" id="MBX62298.1"/>
    </source>
</evidence>
<proteinExistence type="predicted"/>
<protein>
    <submittedName>
        <fullName evidence="1">Kinesin-like protein</fullName>
    </submittedName>
</protein>
<sequence length="76" mass="8433">MKDISLHCMKGRLGLHSSAPCETFFPVQVVLLQDLFDVSALSFPSPSAQFSYSFLPTRTLKMKQKKALGCEALLQV</sequence>